<evidence type="ECO:0000256" key="2">
    <source>
        <dbReference type="SAM" id="MobiDB-lite"/>
    </source>
</evidence>
<dbReference type="PANTHER" id="PTHR34297">
    <property type="entry name" value="HYPOTHETICAL CYTOSOLIC PROTEIN-RELATED"/>
    <property type="match status" value="1"/>
</dbReference>
<comment type="caution">
    <text evidence="3">The sequence shown here is derived from an EMBL/GenBank/DDBJ whole genome shotgun (WGS) entry which is preliminary data.</text>
</comment>
<dbReference type="Proteomes" id="UP001296993">
    <property type="component" value="Unassembled WGS sequence"/>
</dbReference>
<evidence type="ECO:0000313" key="3">
    <source>
        <dbReference type="EMBL" id="MBP2388793.1"/>
    </source>
</evidence>
<name>A0ABS4XKK6_9MICC</name>
<feature type="compositionally biased region" description="Basic and acidic residues" evidence="2">
    <location>
        <begin position="1"/>
        <end position="10"/>
    </location>
</feature>
<accession>A0ABS4XKK6</accession>
<feature type="region of interest" description="Disordered" evidence="2">
    <location>
        <begin position="1"/>
        <end position="20"/>
    </location>
</feature>
<dbReference type="EMBL" id="JAGIOF010000004">
    <property type="protein sequence ID" value="MBP2388793.1"/>
    <property type="molecule type" value="Genomic_DNA"/>
</dbReference>
<dbReference type="RefSeq" id="WP_210002655.1">
    <property type="nucleotide sequence ID" value="NZ_BAAAJY010000014.1"/>
</dbReference>
<protein>
    <submittedName>
        <fullName evidence="3">Alkaline shock family protein YloU</fullName>
    </submittedName>
</protein>
<evidence type="ECO:0000256" key="1">
    <source>
        <dbReference type="ARBA" id="ARBA00005721"/>
    </source>
</evidence>
<keyword evidence="4" id="KW-1185">Reference proteome</keyword>
<dbReference type="PANTHER" id="PTHR34297:SF3">
    <property type="entry name" value="ALKALINE SHOCK PROTEIN 23"/>
    <property type="match status" value="1"/>
</dbReference>
<dbReference type="Pfam" id="PF03780">
    <property type="entry name" value="Asp23"/>
    <property type="match status" value="1"/>
</dbReference>
<gene>
    <name evidence="3" type="ORF">JOF47_004366</name>
</gene>
<sequence>MVEPLDHDLPLRGAQPAGASGTTKLTDLAIAKVAAGAARDIPGVHALGLGTSRALGAIRDAVGSTYEPAHGVSVEVGTTQVAIDIVLTASFGVPLHELASKVRESVFAAVQELTGLQVIEVNIEIGDVHIPVPDERTAKQHEPRRVEHE</sequence>
<dbReference type="InterPro" id="IPR005531">
    <property type="entry name" value="Asp23"/>
</dbReference>
<reference evidence="3 4" key="1">
    <citation type="submission" date="2021-03" db="EMBL/GenBank/DDBJ databases">
        <title>Sequencing the genomes of 1000 actinobacteria strains.</title>
        <authorList>
            <person name="Klenk H.-P."/>
        </authorList>
    </citation>
    <scope>NUCLEOTIDE SEQUENCE [LARGE SCALE GENOMIC DNA]</scope>
    <source>
        <strain evidence="3 4">DSM 15797</strain>
    </source>
</reference>
<evidence type="ECO:0000313" key="4">
    <source>
        <dbReference type="Proteomes" id="UP001296993"/>
    </source>
</evidence>
<organism evidence="3 4">
    <name type="scientific">Paeniglutamicibacter kerguelensis</name>
    <dbReference type="NCBI Taxonomy" id="254788"/>
    <lineage>
        <taxon>Bacteria</taxon>
        <taxon>Bacillati</taxon>
        <taxon>Actinomycetota</taxon>
        <taxon>Actinomycetes</taxon>
        <taxon>Micrococcales</taxon>
        <taxon>Micrococcaceae</taxon>
        <taxon>Paeniglutamicibacter</taxon>
    </lineage>
</organism>
<comment type="similarity">
    <text evidence="1">Belongs to the asp23 family.</text>
</comment>
<proteinExistence type="inferred from homology"/>